<dbReference type="EMBL" id="JADGKB010000119">
    <property type="protein sequence ID" value="KAJ3253120.1"/>
    <property type="molecule type" value="Genomic_DNA"/>
</dbReference>
<keyword evidence="3" id="KW-1185">Reference proteome</keyword>
<accession>A0AAD5UB01</accession>
<evidence type="ECO:0000313" key="3">
    <source>
        <dbReference type="Proteomes" id="UP001210925"/>
    </source>
</evidence>
<comment type="caution">
    <text evidence="2">The sequence shown here is derived from an EMBL/GenBank/DDBJ whole genome shotgun (WGS) entry which is preliminary data.</text>
</comment>
<proteinExistence type="predicted"/>
<reference evidence="2" key="1">
    <citation type="submission" date="2020-05" db="EMBL/GenBank/DDBJ databases">
        <title>Phylogenomic resolution of chytrid fungi.</title>
        <authorList>
            <person name="Stajich J.E."/>
            <person name="Amses K."/>
            <person name="Simmons R."/>
            <person name="Seto K."/>
            <person name="Myers J."/>
            <person name="Bonds A."/>
            <person name="Quandt C.A."/>
            <person name="Barry K."/>
            <person name="Liu P."/>
            <person name="Grigoriev I."/>
            <person name="Longcore J.E."/>
            <person name="James T.Y."/>
        </authorList>
    </citation>
    <scope>NUCLEOTIDE SEQUENCE</scope>
    <source>
        <strain evidence="2">PLAUS21</strain>
    </source>
</reference>
<evidence type="ECO:0000313" key="2">
    <source>
        <dbReference type="EMBL" id="KAJ3253120.1"/>
    </source>
</evidence>
<organism evidence="2 3">
    <name type="scientific">Boothiomyces macroporosus</name>
    <dbReference type="NCBI Taxonomy" id="261099"/>
    <lineage>
        <taxon>Eukaryota</taxon>
        <taxon>Fungi</taxon>
        <taxon>Fungi incertae sedis</taxon>
        <taxon>Chytridiomycota</taxon>
        <taxon>Chytridiomycota incertae sedis</taxon>
        <taxon>Chytridiomycetes</taxon>
        <taxon>Rhizophydiales</taxon>
        <taxon>Terramycetaceae</taxon>
        <taxon>Boothiomyces</taxon>
    </lineage>
</organism>
<sequence>MNFASDEIGALYSLLTPSEEKEPQNQFNPGAIGPKKKHNIVPKPKNPDAIWDEEDVDLPVEAFDPREEPE</sequence>
<gene>
    <name evidence="2" type="ORF">HK103_000870</name>
</gene>
<feature type="region of interest" description="Disordered" evidence="1">
    <location>
        <begin position="15"/>
        <end position="52"/>
    </location>
</feature>
<protein>
    <submittedName>
        <fullName evidence="2">Uncharacterized protein</fullName>
    </submittedName>
</protein>
<evidence type="ECO:0000256" key="1">
    <source>
        <dbReference type="SAM" id="MobiDB-lite"/>
    </source>
</evidence>
<dbReference type="Proteomes" id="UP001210925">
    <property type="component" value="Unassembled WGS sequence"/>
</dbReference>
<name>A0AAD5UB01_9FUNG</name>
<dbReference type="AlphaFoldDB" id="A0AAD5UB01"/>